<dbReference type="Gene3D" id="2.40.37.10">
    <property type="entry name" value="Lyase, Ornithine Decarboxylase, Chain A, domain 1"/>
    <property type="match status" value="1"/>
</dbReference>
<evidence type="ECO:0000259" key="7">
    <source>
        <dbReference type="SMART" id="SM01005"/>
    </source>
</evidence>
<sequence length="386" mass="44299">MFHTSYIEVSKSALQANLQFLKELAGPDVRFCSVVKGNAYGHGIEHFIPLAEECGVDYFGVHSADEALRTHMVKRNSSHVMIMGMIEDEELDWAVENDISFYVFEFERLEAAVKAAKEQKKKARIHLELETGMNRIGFHWEDREKLVSYIKEHGEHLRVQGVSTHFAGAESIANYLRIQNQIANYNRYQWYLRKKGVRAEIRHTACSAPLVSYPQTKMDMVRIGIAQYGYWPSKETYMQYLTRDDVRHMTENPLRQIISWKTSIMSLKNVRAGDFIGYGTAYQATDDILIATVPVGYCHGFNRNLSNLGKVLVHGRRVPVVGMVNMNMLIVEVSHCPGVKRRDEVVLVGSQRDNRITVSSFSDMTNDVNYETLVRLPREIPRFIID</sequence>
<comment type="cofactor">
    <cofactor evidence="1 4 5">
        <name>pyridoxal 5'-phosphate</name>
        <dbReference type="ChEBI" id="CHEBI:597326"/>
    </cofactor>
</comment>
<dbReference type="InterPro" id="IPR011079">
    <property type="entry name" value="Ala_racemase_C"/>
</dbReference>
<dbReference type="InterPro" id="IPR001608">
    <property type="entry name" value="Ala_racemase_N"/>
</dbReference>
<feature type="active site" description="Proton acceptor; specific for D-alanine" evidence="4">
    <location>
        <position position="36"/>
    </location>
</feature>
<dbReference type="RefSeq" id="WP_210513129.1">
    <property type="nucleotide sequence ID" value="NZ_JAFIDN010000012.1"/>
</dbReference>
<evidence type="ECO:0000256" key="6">
    <source>
        <dbReference type="PIRSR" id="PIRSR600821-52"/>
    </source>
</evidence>
<dbReference type="CDD" id="cd00430">
    <property type="entry name" value="PLPDE_III_AR"/>
    <property type="match status" value="1"/>
</dbReference>
<dbReference type="GO" id="GO:0008784">
    <property type="term" value="F:alanine racemase activity"/>
    <property type="evidence" value="ECO:0007669"/>
    <property type="project" value="UniProtKB-UniRule"/>
</dbReference>
<dbReference type="PANTHER" id="PTHR30511">
    <property type="entry name" value="ALANINE RACEMASE"/>
    <property type="match status" value="1"/>
</dbReference>
<dbReference type="Proteomes" id="UP000673975">
    <property type="component" value="Unassembled WGS sequence"/>
</dbReference>
<dbReference type="GO" id="GO:0030170">
    <property type="term" value="F:pyridoxal phosphate binding"/>
    <property type="evidence" value="ECO:0007669"/>
    <property type="project" value="UniProtKB-UniRule"/>
</dbReference>
<dbReference type="UniPathway" id="UPA00042">
    <property type="reaction ID" value="UER00497"/>
</dbReference>
<organism evidence="8 9">
    <name type="scientific">Natronogracilivirga saccharolytica</name>
    <dbReference type="NCBI Taxonomy" id="2812953"/>
    <lineage>
        <taxon>Bacteria</taxon>
        <taxon>Pseudomonadati</taxon>
        <taxon>Balneolota</taxon>
        <taxon>Balneolia</taxon>
        <taxon>Balneolales</taxon>
        <taxon>Cyclonatronaceae</taxon>
        <taxon>Natronogracilivirga</taxon>
    </lineage>
</organism>
<dbReference type="InterPro" id="IPR000821">
    <property type="entry name" value="Ala_racemase"/>
</dbReference>
<accession>A0A8J7UXT0</accession>
<feature type="binding site" evidence="4 6">
    <location>
        <position position="326"/>
    </location>
    <ligand>
        <name>substrate</name>
    </ligand>
</feature>
<name>A0A8J7UXT0_9BACT</name>
<comment type="function">
    <text evidence="4">Catalyzes the interconversion of L-alanine and D-alanine. May also act on other amino acids.</text>
</comment>
<keyword evidence="2 4" id="KW-0663">Pyridoxal phosphate</keyword>
<dbReference type="PANTHER" id="PTHR30511:SF0">
    <property type="entry name" value="ALANINE RACEMASE, CATABOLIC-RELATED"/>
    <property type="match status" value="1"/>
</dbReference>
<proteinExistence type="inferred from homology"/>
<feature type="binding site" evidence="4 6">
    <location>
        <position position="135"/>
    </location>
    <ligand>
        <name>substrate</name>
    </ligand>
</feature>
<keyword evidence="9" id="KW-1185">Reference proteome</keyword>
<dbReference type="InterPro" id="IPR009006">
    <property type="entry name" value="Ala_racemase/Decarboxylase_C"/>
</dbReference>
<dbReference type="PROSITE" id="PS00395">
    <property type="entry name" value="ALANINE_RACEMASE"/>
    <property type="match status" value="1"/>
</dbReference>
<gene>
    <name evidence="8" type="primary">alr</name>
    <name evidence="8" type="ORF">NATSA_13440</name>
</gene>
<dbReference type="Pfam" id="PF01168">
    <property type="entry name" value="Ala_racemase_N"/>
    <property type="match status" value="1"/>
</dbReference>
<dbReference type="SMART" id="SM01005">
    <property type="entry name" value="Ala_racemase_C"/>
    <property type="match status" value="1"/>
</dbReference>
<dbReference type="HAMAP" id="MF_01201">
    <property type="entry name" value="Ala_racemase"/>
    <property type="match status" value="1"/>
</dbReference>
<feature type="modified residue" description="N6-(pyridoxal phosphate)lysine" evidence="4 5">
    <location>
        <position position="36"/>
    </location>
</feature>
<evidence type="ECO:0000256" key="4">
    <source>
        <dbReference type="HAMAP-Rule" id="MF_01201"/>
    </source>
</evidence>
<dbReference type="PRINTS" id="PR00992">
    <property type="entry name" value="ALARACEMASE"/>
</dbReference>
<dbReference type="SUPFAM" id="SSF50621">
    <property type="entry name" value="Alanine racemase C-terminal domain-like"/>
    <property type="match status" value="1"/>
</dbReference>
<comment type="catalytic activity">
    <reaction evidence="4">
        <text>L-alanine = D-alanine</text>
        <dbReference type="Rhea" id="RHEA:20249"/>
        <dbReference type="ChEBI" id="CHEBI:57416"/>
        <dbReference type="ChEBI" id="CHEBI:57972"/>
        <dbReference type="EC" id="5.1.1.1"/>
    </reaction>
</comment>
<dbReference type="InterPro" id="IPR020622">
    <property type="entry name" value="Ala_racemase_pyridoxalP-BS"/>
</dbReference>
<dbReference type="InterPro" id="IPR029066">
    <property type="entry name" value="PLP-binding_barrel"/>
</dbReference>
<feature type="active site" description="Proton acceptor; specific for L-alanine" evidence="4">
    <location>
        <position position="278"/>
    </location>
</feature>
<evidence type="ECO:0000256" key="1">
    <source>
        <dbReference type="ARBA" id="ARBA00001933"/>
    </source>
</evidence>
<dbReference type="EMBL" id="JAFIDN010000012">
    <property type="protein sequence ID" value="MBP3193674.1"/>
    <property type="molecule type" value="Genomic_DNA"/>
</dbReference>
<comment type="similarity">
    <text evidence="4">Belongs to the alanine racemase family.</text>
</comment>
<dbReference type="Gene3D" id="3.20.20.10">
    <property type="entry name" value="Alanine racemase"/>
    <property type="match status" value="1"/>
</dbReference>
<comment type="caution">
    <text evidence="8">The sequence shown here is derived from an EMBL/GenBank/DDBJ whole genome shotgun (WGS) entry which is preliminary data.</text>
</comment>
<comment type="pathway">
    <text evidence="4">Amino-acid biosynthesis; D-alanine biosynthesis; D-alanine from L-alanine: step 1/1.</text>
</comment>
<dbReference type="Pfam" id="PF00842">
    <property type="entry name" value="Ala_racemase_C"/>
    <property type="match status" value="1"/>
</dbReference>
<dbReference type="NCBIfam" id="TIGR00492">
    <property type="entry name" value="alr"/>
    <property type="match status" value="1"/>
</dbReference>
<evidence type="ECO:0000313" key="9">
    <source>
        <dbReference type="Proteomes" id="UP000673975"/>
    </source>
</evidence>
<evidence type="ECO:0000256" key="5">
    <source>
        <dbReference type="PIRSR" id="PIRSR600821-50"/>
    </source>
</evidence>
<evidence type="ECO:0000256" key="3">
    <source>
        <dbReference type="ARBA" id="ARBA00023235"/>
    </source>
</evidence>
<dbReference type="SUPFAM" id="SSF51419">
    <property type="entry name" value="PLP-binding barrel"/>
    <property type="match status" value="1"/>
</dbReference>
<dbReference type="GO" id="GO:0030632">
    <property type="term" value="P:D-alanine biosynthetic process"/>
    <property type="evidence" value="ECO:0007669"/>
    <property type="project" value="UniProtKB-UniRule"/>
</dbReference>
<dbReference type="AlphaFoldDB" id="A0A8J7UXT0"/>
<reference evidence="8" key="1">
    <citation type="submission" date="2021-02" db="EMBL/GenBank/DDBJ databases">
        <title>Natronogracilivirga saccharolytica gen. nov. sp. nov. a new anaerobic, haloalkiliphilic carbohydrate-fermenting bacterium from soda lake and proposing of Cyclonatronumiaceae fam. nov. in the phylum Balneolaeota.</title>
        <authorList>
            <person name="Zhilina T.N."/>
            <person name="Sorokin D.Y."/>
            <person name="Zavarzina D.G."/>
            <person name="Toshchakov S.V."/>
            <person name="Kublanov I.V."/>
        </authorList>
    </citation>
    <scope>NUCLEOTIDE SEQUENCE</scope>
    <source>
        <strain evidence="8">Z-1702</strain>
    </source>
</reference>
<feature type="domain" description="Alanine racemase C-terminal" evidence="7">
    <location>
        <begin position="257"/>
        <end position="385"/>
    </location>
</feature>
<evidence type="ECO:0000256" key="2">
    <source>
        <dbReference type="ARBA" id="ARBA00022898"/>
    </source>
</evidence>
<keyword evidence="3 4" id="KW-0413">Isomerase</keyword>
<evidence type="ECO:0000313" key="8">
    <source>
        <dbReference type="EMBL" id="MBP3193674.1"/>
    </source>
</evidence>
<dbReference type="EC" id="5.1.1.1" evidence="4"/>
<protein>
    <recommendedName>
        <fullName evidence="4">Alanine racemase</fullName>
        <ecNumber evidence="4">5.1.1.1</ecNumber>
    </recommendedName>
</protein>
<dbReference type="GO" id="GO:0005829">
    <property type="term" value="C:cytosol"/>
    <property type="evidence" value="ECO:0007669"/>
    <property type="project" value="TreeGrafter"/>
</dbReference>